<gene>
    <name evidence="2" type="ORF">ONE63_002028</name>
</gene>
<dbReference type="AlphaFoldDB" id="A0AAV7XEK6"/>
<protein>
    <recommendedName>
        <fullName evidence="4">General odorant-binding protein 83a-like</fullName>
    </recommendedName>
</protein>
<keyword evidence="1" id="KW-0732">Signal</keyword>
<organism evidence="2 3">
    <name type="scientific">Megalurothrips usitatus</name>
    <name type="common">bean blossom thrips</name>
    <dbReference type="NCBI Taxonomy" id="439358"/>
    <lineage>
        <taxon>Eukaryota</taxon>
        <taxon>Metazoa</taxon>
        <taxon>Ecdysozoa</taxon>
        <taxon>Arthropoda</taxon>
        <taxon>Hexapoda</taxon>
        <taxon>Insecta</taxon>
        <taxon>Pterygota</taxon>
        <taxon>Neoptera</taxon>
        <taxon>Paraneoptera</taxon>
        <taxon>Thysanoptera</taxon>
        <taxon>Terebrantia</taxon>
        <taxon>Thripoidea</taxon>
        <taxon>Thripidae</taxon>
        <taxon>Megalurothrips</taxon>
    </lineage>
</organism>
<keyword evidence="3" id="KW-1185">Reference proteome</keyword>
<dbReference type="Proteomes" id="UP001075354">
    <property type="component" value="Chromosome 11"/>
</dbReference>
<evidence type="ECO:0000313" key="3">
    <source>
        <dbReference type="Proteomes" id="UP001075354"/>
    </source>
</evidence>
<accession>A0AAV7XEK6</accession>
<evidence type="ECO:0008006" key="4">
    <source>
        <dbReference type="Google" id="ProtNLM"/>
    </source>
</evidence>
<dbReference type="CDD" id="cd23992">
    <property type="entry name" value="PBP_GOBP"/>
    <property type="match status" value="1"/>
</dbReference>
<evidence type="ECO:0000256" key="1">
    <source>
        <dbReference type="SAM" id="SignalP"/>
    </source>
</evidence>
<dbReference type="EMBL" id="JAPTSV010000011">
    <property type="protein sequence ID" value="KAJ1522886.1"/>
    <property type="molecule type" value="Genomic_DNA"/>
</dbReference>
<feature type="signal peptide" evidence="1">
    <location>
        <begin position="1"/>
        <end position="18"/>
    </location>
</feature>
<feature type="chain" id="PRO_5043753769" description="General odorant-binding protein 83a-like" evidence="1">
    <location>
        <begin position="19"/>
        <end position="136"/>
    </location>
</feature>
<reference evidence="2" key="1">
    <citation type="submission" date="2022-12" db="EMBL/GenBank/DDBJ databases">
        <title>Chromosome-level genome assembly of the bean flower thrips Megalurothrips usitatus.</title>
        <authorList>
            <person name="Ma L."/>
            <person name="Liu Q."/>
            <person name="Li H."/>
            <person name="Cai W."/>
        </authorList>
    </citation>
    <scope>NUCLEOTIDE SEQUENCE</scope>
    <source>
        <strain evidence="2">Cailab_2022a</strain>
    </source>
</reference>
<dbReference type="InterPro" id="IPR036728">
    <property type="entry name" value="PBP_GOBP_sf"/>
</dbReference>
<comment type="caution">
    <text evidence="2">The sequence shown here is derived from an EMBL/GenBank/DDBJ whole genome shotgun (WGS) entry which is preliminary data.</text>
</comment>
<name>A0AAV7XEK6_9NEOP</name>
<sequence length="136" mass="15183">MFAIVVLALLGAQQLAWAAAPADMMQMDMDACMAETGTTYEEIMAWADGGDASENLKCFMKCMMLRGKTMTEDGHLLLEPMMDKLPEEQHVTATQCVQIDQGGELCDLGFRHQKCLREKSPQWYADWVKKMLPGSA</sequence>
<dbReference type="SMART" id="SM00708">
    <property type="entry name" value="PhBP"/>
    <property type="match status" value="1"/>
</dbReference>
<proteinExistence type="predicted"/>
<dbReference type="Gene3D" id="1.10.238.20">
    <property type="entry name" value="Pheromone/general odorant binding protein domain"/>
    <property type="match status" value="1"/>
</dbReference>
<dbReference type="InterPro" id="IPR006170">
    <property type="entry name" value="PBP/GOBP"/>
</dbReference>
<dbReference type="SUPFAM" id="SSF47565">
    <property type="entry name" value="Insect pheromone/odorant-binding proteins"/>
    <property type="match status" value="1"/>
</dbReference>
<evidence type="ECO:0000313" key="2">
    <source>
        <dbReference type="EMBL" id="KAJ1522886.1"/>
    </source>
</evidence>
<dbReference type="Pfam" id="PF01395">
    <property type="entry name" value="PBP_GOBP"/>
    <property type="match status" value="1"/>
</dbReference>
<dbReference type="GO" id="GO:0005549">
    <property type="term" value="F:odorant binding"/>
    <property type="evidence" value="ECO:0007669"/>
    <property type="project" value="InterPro"/>
</dbReference>